<organism evidence="9 10">
    <name type="scientific">Methanohalophilus portucalensis FDF-1</name>
    <dbReference type="NCBI Taxonomy" id="523843"/>
    <lineage>
        <taxon>Archaea</taxon>
        <taxon>Methanobacteriati</taxon>
        <taxon>Methanobacteriota</taxon>
        <taxon>Stenosarchaea group</taxon>
        <taxon>Methanomicrobia</taxon>
        <taxon>Methanosarcinales</taxon>
        <taxon>Methanosarcinaceae</taxon>
        <taxon>Methanohalophilus</taxon>
    </lineage>
</organism>
<dbReference type="RefSeq" id="WP_072359179.1">
    <property type="nucleotide sequence ID" value="NZ_FXBN01000001.1"/>
</dbReference>
<keyword evidence="2" id="KW-0004">4Fe-4S</keyword>
<dbReference type="GO" id="GO:0051539">
    <property type="term" value="F:4 iron, 4 sulfur cluster binding"/>
    <property type="evidence" value="ECO:0007669"/>
    <property type="project" value="UniProtKB-KW"/>
</dbReference>
<feature type="domain" description="4Fe-4S ferredoxin-type" evidence="8">
    <location>
        <begin position="159"/>
        <end position="188"/>
    </location>
</feature>
<dbReference type="InterPro" id="IPR036136">
    <property type="entry name" value="Nit/Sulf_reduc_fer-like_dom_sf"/>
</dbReference>
<evidence type="ECO:0000256" key="5">
    <source>
        <dbReference type="ARBA" id="ARBA00023002"/>
    </source>
</evidence>
<protein>
    <submittedName>
        <fullName evidence="9">Dissimilatory sulfite reductase (Desulfoviridin), alpha and beta subunits</fullName>
    </submittedName>
</protein>
<dbReference type="AlphaFoldDB" id="A0A1X7N6A9"/>
<dbReference type="Proteomes" id="UP000193969">
    <property type="component" value="Unassembled WGS sequence"/>
</dbReference>
<comment type="similarity">
    <text evidence="1">Belongs to the nitrite and sulfite reductase 4Fe-4S domain family.</text>
</comment>
<evidence type="ECO:0000256" key="6">
    <source>
        <dbReference type="ARBA" id="ARBA00023004"/>
    </source>
</evidence>
<evidence type="ECO:0000259" key="8">
    <source>
        <dbReference type="PROSITE" id="PS51379"/>
    </source>
</evidence>
<dbReference type="InterPro" id="IPR006067">
    <property type="entry name" value="NO2/SO3_Rdtase_4Fe4S_dom"/>
</dbReference>
<evidence type="ECO:0000256" key="4">
    <source>
        <dbReference type="ARBA" id="ARBA00022723"/>
    </source>
</evidence>
<reference evidence="10" key="1">
    <citation type="submission" date="2017-04" db="EMBL/GenBank/DDBJ databases">
        <authorList>
            <person name="Varghese N."/>
            <person name="Submissions S."/>
        </authorList>
    </citation>
    <scope>NUCLEOTIDE SEQUENCE [LARGE SCALE GENOMIC DNA]</scope>
    <source>
        <strain evidence="10">FDF-1</strain>
    </source>
</reference>
<gene>
    <name evidence="9" type="ORF">SAMN06264941_0576</name>
</gene>
<dbReference type="SUPFAM" id="SSF54862">
    <property type="entry name" value="4Fe-4S ferredoxins"/>
    <property type="match status" value="1"/>
</dbReference>
<name>A0A1X7N6A9_9EURY</name>
<keyword evidence="7" id="KW-0411">Iron-sulfur</keyword>
<accession>A0A1X7N6A9</accession>
<dbReference type="PANTHER" id="PTHR11493:SF54">
    <property type="entry name" value="ANAEROBIC SULFITE REDUCTASE SUBUNIT C"/>
    <property type="match status" value="1"/>
</dbReference>
<keyword evidence="10" id="KW-1185">Reference proteome</keyword>
<dbReference type="Pfam" id="PF01077">
    <property type="entry name" value="NIR_SIR"/>
    <property type="match status" value="1"/>
</dbReference>
<evidence type="ECO:0000313" key="9">
    <source>
        <dbReference type="EMBL" id="SMH32411.1"/>
    </source>
</evidence>
<dbReference type="PRINTS" id="PR00397">
    <property type="entry name" value="SIROHAEM"/>
</dbReference>
<evidence type="ECO:0000256" key="2">
    <source>
        <dbReference type="ARBA" id="ARBA00022485"/>
    </source>
</evidence>
<dbReference type="PROSITE" id="PS51379">
    <property type="entry name" value="4FE4S_FER_2"/>
    <property type="match status" value="2"/>
</dbReference>
<dbReference type="Pfam" id="PF00037">
    <property type="entry name" value="Fer4"/>
    <property type="match status" value="2"/>
</dbReference>
<dbReference type="SUPFAM" id="SSF55124">
    <property type="entry name" value="Nitrite/Sulfite reductase N-terminal domain-like"/>
    <property type="match status" value="1"/>
</dbReference>
<dbReference type="Gene3D" id="3.30.413.10">
    <property type="entry name" value="Sulfite Reductase Hemoprotein, domain 1"/>
    <property type="match status" value="1"/>
</dbReference>
<dbReference type="InterPro" id="IPR006066">
    <property type="entry name" value="NO2/SO3_Rdtase_FeS/sirohaem_BS"/>
</dbReference>
<dbReference type="OrthoDB" id="15347at2157"/>
<feature type="domain" description="4Fe-4S ferredoxin-type" evidence="8">
    <location>
        <begin position="190"/>
        <end position="217"/>
    </location>
</feature>
<dbReference type="InterPro" id="IPR045854">
    <property type="entry name" value="NO2/SO3_Rdtase_4Fe4S_sf"/>
</dbReference>
<dbReference type="Gene3D" id="3.30.70.20">
    <property type="match status" value="1"/>
</dbReference>
<dbReference type="InterPro" id="IPR045169">
    <property type="entry name" value="NO2/SO3_Rdtase_4Fe4S_prot"/>
</dbReference>
<dbReference type="InterPro" id="IPR005117">
    <property type="entry name" value="NiRdtase/SiRdtase_haem-b_fer"/>
</dbReference>
<dbReference type="EMBL" id="FXBN01000001">
    <property type="protein sequence ID" value="SMH32411.1"/>
    <property type="molecule type" value="Genomic_DNA"/>
</dbReference>
<dbReference type="SUPFAM" id="SSF56014">
    <property type="entry name" value="Nitrite and sulphite reductase 4Fe-4S domain-like"/>
    <property type="match status" value="1"/>
</dbReference>
<dbReference type="PROSITE" id="PS00365">
    <property type="entry name" value="NIR_SIR"/>
    <property type="match status" value="1"/>
</dbReference>
<dbReference type="GO" id="GO:0016491">
    <property type="term" value="F:oxidoreductase activity"/>
    <property type="evidence" value="ECO:0007669"/>
    <property type="project" value="UniProtKB-KW"/>
</dbReference>
<keyword evidence="6" id="KW-0408">Iron</keyword>
<keyword evidence="4" id="KW-0479">Metal-binding</keyword>
<dbReference type="Pfam" id="PF03460">
    <property type="entry name" value="NIR_SIR_ferr"/>
    <property type="match status" value="1"/>
</dbReference>
<dbReference type="PANTHER" id="PTHR11493">
    <property type="entry name" value="SULFITE REDUCTASE [NADPH] SUBUNIT BETA-RELATED"/>
    <property type="match status" value="1"/>
</dbReference>
<evidence type="ECO:0000256" key="3">
    <source>
        <dbReference type="ARBA" id="ARBA00022617"/>
    </source>
</evidence>
<proteinExistence type="inferred from homology"/>
<keyword evidence="5" id="KW-0560">Oxidoreductase</keyword>
<dbReference type="GO" id="GO:0020037">
    <property type="term" value="F:heme binding"/>
    <property type="evidence" value="ECO:0007669"/>
    <property type="project" value="InterPro"/>
</dbReference>
<dbReference type="InterPro" id="IPR017896">
    <property type="entry name" value="4Fe4S_Fe-S-bd"/>
</dbReference>
<evidence type="ECO:0000313" key="10">
    <source>
        <dbReference type="Proteomes" id="UP000193969"/>
    </source>
</evidence>
<dbReference type="GO" id="GO:0046872">
    <property type="term" value="F:metal ion binding"/>
    <property type="evidence" value="ECO:0007669"/>
    <property type="project" value="UniProtKB-KW"/>
</dbReference>
<evidence type="ECO:0000256" key="1">
    <source>
        <dbReference type="ARBA" id="ARBA00010429"/>
    </source>
</evidence>
<evidence type="ECO:0000256" key="7">
    <source>
        <dbReference type="ARBA" id="ARBA00023014"/>
    </source>
</evidence>
<keyword evidence="3" id="KW-0349">Heme</keyword>
<sequence>MSNEKNNLKSLKNNGFLPQKQDNKFSMRTHLVGGYVGANQLRALADAAEKYGAGHVHITSRQGAEIPFVDLDDVANISEEMKYSGLFGGASGQKVRGVVSCQGNTVCNHGLINCPELAARIDEIYFGTYAPKKFKIAITGCPASCMKPQENDFGIMGVVRPEWIENNCVACGICEKVCKAGAITIDNGLLEIDSNSCIFCGECITSCKKDAIWGVEYGFTIFVGGKVGRFPRSCDKLIELTDEQSLFSILEKTLAYYREYGQDGERFGDLLDRRGFAEYRDAVL</sequence>